<gene>
    <name evidence="1" type="ORF">UJA718_LOCUS41496</name>
</gene>
<protein>
    <submittedName>
        <fullName evidence="1">Uncharacterized protein</fullName>
    </submittedName>
</protein>
<proteinExistence type="predicted"/>
<evidence type="ECO:0000313" key="1">
    <source>
        <dbReference type="EMBL" id="CAF4805769.1"/>
    </source>
</evidence>
<dbReference type="EMBL" id="CAJOBP010049424">
    <property type="protein sequence ID" value="CAF4805769.1"/>
    <property type="molecule type" value="Genomic_DNA"/>
</dbReference>
<accession>A0A821PGJ8</accession>
<feature type="non-terminal residue" evidence="1">
    <location>
        <position position="87"/>
    </location>
</feature>
<dbReference type="Proteomes" id="UP000663873">
    <property type="component" value="Unassembled WGS sequence"/>
</dbReference>
<reference evidence="1" key="1">
    <citation type="submission" date="2021-02" db="EMBL/GenBank/DDBJ databases">
        <authorList>
            <person name="Nowell W R."/>
        </authorList>
    </citation>
    <scope>NUCLEOTIDE SEQUENCE</scope>
</reference>
<dbReference type="AlphaFoldDB" id="A0A821PGJ8"/>
<evidence type="ECO:0000313" key="2">
    <source>
        <dbReference type="Proteomes" id="UP000663873"/>
    </source>
</evidence>
<name>A0A821PGJ8_9BILA</name>
<organism evidence="1 2">
    <name type="scientific">Rotaria socialis</name>
    <dbReference type="NCBI Taxonomy" id="392032"/>
    <lineage>
        <taxon>Eukaryota</taxon>
        <taxon>Metazoa</taxon>
        <taxon>Spiralia</taxon>
        <taxon>Gnathifera</taxon>
        <taxon>Rotifera</taxon>
        <taxon>Eurotatoria</taxon>
        <taxon>Bdelloidea</taxon>
        <taxon>Philodinida</taxon>
        <taxon>Philodinidae</taxon>
        <taxon>Rotaria</taxon>
    </lineage>
</organism>
<comment type="caution">
    <text evidence="1">The sequence shown here is derived from an EMBL/GenBank/DDBJ whole genome shotgun (WGS) entry which is preliminary data.</text>
</comment>
<keyword evidence="2" id="KW-1185">Reference proteome</keyword>
<sequence length="87" mass="10069">MSSGLPDKLNDCDCFDIFSVEGPEHPMEQTMKKSAIDRIVTFAAKYNLQNTKQVSHIILNTITTFFDFVLVTNRRSKEEWEKLQQEA</sequence>